<dbReference type="EMBL" id="PFAP01000007">
    <property type="protein sequence ID" value="PIR94388.1"/>
    <property type="molecule type" value="Genomic_DNA"/>
</dbReference>
<evidence type="ECO:0000313" key="1">
    <source>
        <dbReference type="EMBL" id="PIR94388.1"/>
    </source>
</evidence>
<protein>
    <submittedName>
        <fullName evidence="1">Uncharacterized protein</fullName>
    </submittedName>
</protein>
<organism evidence="1 2">
    <name type="scientific">Candidatus Falkowbacteria bacterium CG10_big_fil_rev_8_21_14_0_10_39_11</name>
    <dbReference type="NCBI Taxonomy" id="1974565"/>
    <lineage>
        <taxon>Bacteria</taxon>
        <taxon>Candidatus Falkowiibacteriota</taxon>
    </lineage>
</organism>
<dbReference type="Proteomes" id="UP000229901">
    <property type="component" value="Unassembled WGS sequence"/>
</dbReference>
<proteinExistence type="predicted"/>
<reference evidence="2" key="1">
    <citation type="submission" date="2017-09" db="EMBL/GenBank/DDBJ databases">
        <title>Depth-based differentiation of microbial function through sediment-hosted aquifers and enrichment of novel symbionts in the deep terrestrial subsurface.</title>
        <authorList>
            <person name="Probst A.J."/>
            <person name="Ladd B."/>
            <person name="Jarett J.K."/>
            <person name="Geller-Mcgrath D.E."/>
            <person name="Sieber C.M.K."/>
            <person name="Emerson J.B."/>
            <person name="Anantharaman K."/>
            <person name="Thomas B.C."/>
            <person name="Malmstrom R."/>
            <person name="Stieglmeier M."/>
            <person name="Klingl A."/>
            <person name="Woyke T."/>
            <person name="Ryan C.M."/>
            <person name="Banfield J.F."/>
        </authorList>
    </citation>
    <scope>NUCLEOTIDE SEQUENCE [LARGE SCALE GENOMIC DNA]</scope>
</reference>
<dbReference type="AlphaFoldDB" id="A0A2H0V5P3"/>
<sequence length="112" mass="12956">MLQSNIGHPFETELALQQTMLRLMVIGFFADRLPVQVNSFMNLDKEGVTIESKTLRLGCLTTPRFEIRLTIIEPTDAKPNGSYVYRLTVNENLNKEEQNIIYKEFLPMFCQV</sequence>
<name>A0A2H0V5P3_9BACT</name>
<comment type="caution">
    <text evidence="1">The sequence shown here is derived from an EMBL/GenBank/DDBJ whole genome shotgun (WGS) entry which is preliminary data.</text>
</comment>
<gene>
    <name evidence="1" type="ORF">COT97_01625</name>
</gene>
<evidence type="ECO:0000313" key="2">
    <source>
        <dbReference type="Proteomes" id="UP000229901"/>
    </source>
</evidence>
<accession>A0A2H0V5P3</accession>